<dbReference type="Proteomes" id="UP001341281">
    <property type="component" value="Chromosome 02"/>
</dbReference>
<gene>
    <name evidence="1" type="ORF">U9M48_007895</name>
</gene>
<evidence type="ECO:0000313" key="1">
    <source>
        <dbReference type="EMBL" id="WVZ57517.1"/>
    </source>
</evidence>
<organism evidence="1 2">
    <name type="scientific">Paspalum notatum var. saurae</name>
    <dbReference type="NCBI Taxonomy" id="547442"/>
    <lineage>
        <taxon>Eukaryota</taxon>
        <taxon>Viridiplantae</taxon>
        <taxon>Streptophyta</taxon>
        <taxon>Embryophyta</taxon>
        <taxon>Tracheophyta</taxon>
        <taxon>Spermatophyta</taxon>
        <taxon>Magnoliopsida</taxon>
        <taxon>Liliopsida</taxon>
        <taxon>Poales</taxon>
        <taxon>Poaceae</taxon>
        <taxon>PACMAD clade</taxon>
        <taxon>Panicoideae</taxon>
        <taxon>Andropogonodae</taxon>
        <taxon>Paspaleae</taxon>
        <taxon>Paspalinae</taxon>
        <taxon>Paspalum</taxon>
    </lineage>
</organism>
<proteinExistence type="predicted"/>
<keyword evidence="2" id="KW-1185">Reference proteome</keyword>
<reference evidence="1 2" key="1">
    <citation type="submission" date="2024-02" db="EMBL/GenBank/DDBJ databases">
        <title>High-quality chromosome-scale genome assembly of Pensacola bahiagrass (Paspalum notatum Flugge var. saurae).</title>
        <authorList>
            <person name="Vega J.M."/>
            <person name="Podio M."/>
            <person name="Orjuela J."/>
            <person name="Siena L.A."/>
            <person name="Pessino S.C."/>
            <person name="Combes M.C."/>
            <person name="Mariac C."/>
            <person name="Albertini E."/>
            <person name="Pupilli F."/>
            <person name="Ortiz J.P.A."/>
            <person name="Leblanc O."/>
        </authorList>
    </citation>
    <scope>NUCLEOTIDE SEQUENCE [LARGE SCALE GENOMIC DNA]</scope>
    <source>
        <strain evidence="1">R1</strain>
        <tissue evidence="1">Leaf</tissue>
    </source>
</reference>
<accession>A0AAQ3SNE2</accession>
<protein>
    <submittedName>
        <fullName evidence="1">Uncharacterized protein</fullName>
    </submittedName>
</protein>
<evidence type="ECO:0000313" key="2">
    <source>
        <dbReference type="Proteomes" id="UP001341281"/>
    </source>
</evidence>
<name>A0AAQ3SNE2_PASNO</name>
<dbReference type="AlphaFoldDB" id="A0AAQ3SNE2"/>
<dbReference type="EMBL" id="CP144746">
    <property type="protein sequence ID" value="WVZ57517.1"/>
    <property type="molecule type" value="Genomic_DNA"/>
</dbReference>
<sequence length="246" mass="26639">MHGNTIGLQARVGDQHGASISMDRCSSLTLLHESRREMVSHHLLTFLRDSMRCGSAAMLSALGRWERSAIVKLSQASCRISSSFCRCDDGGRRGAGAPAVELQVGEAVQHVGAGDVEALLPRLQPLLDGGPLQRPRAEQVPVPLVLVLLRDVAQDLPRLCKHPWRCVQQVIDATASPCGGCGRRLVLRKESTQMSWNSISFSKRQVMARATSGDVGDPNTFTGIFSGRRSADHPSYENDTCANLNG</sequence>